<evidence type="ECO:0000313" key="3">
    <source>
        <dbReference type="EMBL" id="PGF35081.1"/>
    </source>
</evidence>
<evidence type="ECO:0000313" key="2">
    <source>
        <dbReference type="EMBL" id="AXM06859.1"/>
    </source>
</evidence>
<organism evidence="3 4">
    <name type="scientific">Cutibacterium acnes</name>
    <name type="common">Propionibacterium acnes</name>
    <dbReference type="NCBI Taxonomy" id="1747"/>
    <lineage>
        <taxon>Bacteria</taxon>
        <taxon>Bacillati</taxon>
        <taxon>Actinomycetota</taxon>
        <taxon>Actinomycetes</taxon>
        <taxon>Propionibacteriales</taxon>
        <taxon>Propionibacteriaceae</taxon>
        <taxon>Cutibacterium</taxon>
    </lineage>
</organism>
<dbReference type="Proteomes" id="UP000256621">
    <property type="component" value="Chromosome"/>
</dbReference>
<dbReference type="Gene3D" id="3.40.50.300">
    <property type="entry name" value="P-loop containing nucleotide triphosphate hydrolases"/>
    <property type="match status" value="1"/>
</dbReference>
<name>A0A2B7IZB3_CUTAC</name>
<dbReference type="EMBL" id="CP031442">
    <property type="protein sequence ID" value="AXM06859.1"/>
    <property type="molecule type" value="Genomic_DNA"/>
</dbReference>
<dbReference type="RefSeq" id="WP_002518683.1">
    <property type="nucleotide sequence ID" value="NZ_AP019664.1"/>
</dbReference>
<evidence type="ECO:0000313" key="4">
    <source>
        <dbReference type="Proteomes" id="UP000226191"/>
    </source>
</evidence>
<dbReference type="Proteomes" id="UP000226191">
    <property type="component" value="Unassembled WGS sequence"/>
</dbReference>
<gene>
    <name evidence="3" type="ORF">B1B09_05600</name>
    <name evidence="2" type="ORF">DXN06_06675</name>
</gene>
<reference evidence="2 5" key="2">
    <citation type="submission" date="2018-08" db="EMBL/GenBank/DDBJ databases">
        <title>Genome sequencing of Cutibacterium acnes KCOM 1315.</title>
        <authorList>
            <person name="Kook J.-K."/>
            <person name="Park S.-N."/>
            <person name="Lim Y.K."/>
        </authorList>
    </citation>
    <scope>NUCLEOTIDE SEQUENCE [LARGE SCALE GENOMIC DNA]</scope>
    <source>
        <strain evidence="2 5">KCOM 1315</strain>
    </source>
</reference>
<dbReference type="InterPro" id="IPR022521">
    <property type="entry name" value="Rv3660c"/>
</dbReference>
<reference evidence="3 4" key="1">
    <citation type="submission" date="2017-02" db="EMBL/GenBank/DDBJ databases">
        <title>Prevalence of linear plasmids in Cutibacterium acnes isolates obtained from cancerous prostatic tissue.</title>
        <authorList>
            <person name="Davidsson S."/>
            <person name="Bruggemann H."/>
        </authorList>
    </citation>
    <scope>NUCLEOTIDE SEQUENCE [LARGE SCALE GENOMIC DNA]</scope>
    <source>
        <strain evidence="3 4">11-78</strain>
    </source>
</reference>
<dbReference type="NCBIfam" id="TIGR03815">
    <property type="entry name" value="CpaE_hom_Actino"/>
    <property type="match status" value="1"/>
</dbReference>
<feature type="domain" description="Rv3660c-like CheY-like N-terminal" evidence="1">
    <location>
        <begin position="29"/>
        <end position="129"/>
    </location>
</feature>
<dbReference type="InterPro" id="IPR059050">
    <property type="entry name" value="Rv3660c_N"/>
</dbReference>
<dbReference type="OrthoDB" id="3252838at2"/>
<evidence type="ECO:0000313" key="5">
    <source>
        <dbReference type="Proteomes" id="UP000256621"/>
    </source>
</evidence>
<protein>
    <submittedName>
        <fullName evidence="3">Pilus assembly protein CpaE</fullName>
    </submittedName>
</protein>
<dbReference type="SUPFAM" id="SSF52540">
    <property type="entry name" value="P-loop containing nucleoside triphosphate hydrolases"/>
    <property type="match status" value="1"/>
</dbReference>
<dbReference type="EMBL" id="MVCE01000002">
    <property type="protein sequence ID" value="PGF35081.1"/>
    <property type="molecule type" value="Genomic_DNA"/>
</dbReference>
<dbReference type="Pfam" id="PF26563">
    <property type="entry name" value="Rv3660c_N"/>
    <property type="match status" value="1"/>
</dbReference>
<accession>A0A2B7IZB3</accession>
<dbReference type="GeneID" id="92856221"/>
<proteinExistence type="predicted"/>
<sequence length="352" mass="36270">MKILGQGRGAAVHRPAHSAAPEETAVVLVTRDSRLAEVVGSVAASGGVGVEVLGGREAVSRAWSRNGPLLVGADMAGSVMAWGLSPRSGTYVVGFDAEEAARWSAGLSASVIVVPRANQVLTEILHDELATTSRATVVQVNSSGGGTGVSTLASGLAWAAARSGIKVGLVELNPSAGGIDLLLGIERKDGWRWPELASARGVTTDLGSHVPSLDGVEVVSAGRVGVHVPPAARRAVVDSLAGDHDLVVVDPGGLDTPEVTVNVKVGVVAADLRSVMTARGQNLPDLLVARRGPGRSMPDEDIESVLGVRPDMTIKDDRRLARGQGDGEAPWVVASRRWRSGCAELVDQVMGS</sequence>
<dbReference type="InterPro" id="IPR027417">
    <property type="entry name" value="P-loop_NTPase"/>
</dbReference>
<dbReference type="AlphaFoldDB" id="A0A2B7IZB3"/>
<evidence type="ECO:0000259" key="1">
    <source>
        <dbReference type="Pfam" id="PF26563"/>
    </source>
</evidence>